<name>A0A0N1IFW5_LEPSE</name>
<protein>
    <recommendedName>
        <fullName evidence="7">Carboxypeptidase</fullName>
        <ecNumber evidence="7">3.4.16.-</ecNumber>
    </recommendedName>
</protein>
<dbReference type="InterPro" id="IPR001563">
    <property type="entry name" value="Peptidase_S10"/>
</dbReference>
<evidence type="ECO:0000256" key="2">
    <source>
        <dbReference type="ARBA" id="ARBA00022645"/>
    </source>
</evidence>
<feature type="non-terminal residue" evidence="8">
    <location>
        <position position="373"/>
    </location>
</feature>
<proteinExistence type="inferred from homology"/>
<dbReference type="InterPro" id="IPR029058">
    <property type="entry name" value="AB_hydrolase_fold"/>
</dbReference>
<dbReference type="PROSITE" id="PS00131">
    <property type="entry name" value="CARBOXYPEPT_SER_SER"/>
    <property type="match status" value="1"/>
</dbReference>
<evidence type="ECO:0000256" key="5">
    <source>
        <dbReference type="ARBA" id="ARBA00022801"/>
    </source>
</evidence>
<evidence type="ECO:0000256" key="7">
    <source>
        <dbReference type="RuleBase" id="RU361156"/>
    </source>
</evidence>
<dbReference type="Proteomes" id="UP000038009">
    <property type="component" value="Unassembled WGS sequence"/>
</dbReference>
<keyword evidence="9" id="KW-1185">Reference proteome</keyword>
<reference evidence="8 9" key="1">
    <citation type="journal article" date="2015" name="PLoS Pathog.">
        <title>Leptomonas seymouri: Adaptations to the Dixenous Life Cycle Analyzed by Genome Sequencing, Transcriptome Profiling and Co-infection with Leishmania donovani.</title>
        <authorList>
            <person name="Kraeva N."/>
            <person name="Butenko A."/>
            <person name="Hlavacova J."/>
            <person name="Kostygov A."/>
            <person name="Myskova J."/>
            <person name="Grybchuk D."/>
            <person name="Lestinova T."/>
            <person name="Votypka J."/>
            <person name="Volf P."/>
            <person name="Opperdoes F."/>
            <person name="Flegontov P."/>
            <person name="Lukes J."/>
            <person name="Yurchenko V."/>
        </authorList>
    </citation>
    <scope>NUCLEOTIDE SEQUENCE [LARGE SCALE GENOMIC DNA]</scope>
    <source>
        <strain evidence="8 9">ATCC 30220</strain>
    </source>
</reference>
<evidence type="ECO:0000256" key="6">
    <source>
        <dbReference type="ARBA" id="ARBA00023180"/>
    </source>
</evidence>
<accession>A0A0N1IFW5</accession>
<dbReference type="GO" id="GO:0006508">
    <property type="term" value="P:proteolysis"/>
    <property type="evidence" value="ECO:0007669"/>
    <property type="project" value="UniProtKB-KW"/>
</dbReference>
<dbReference type="Gene3D" id="3.40.50.1820">
    <property type="entry name" value="alpha/beta hydrolase"/>
    <property type="match status" value="1"/>
</dbReference>
<dbReference type="Pfam" id="PF00450">
    <property type="entry name" value="Peptidase_S10"/>
    <property type="match status" value="1"/>
</dbReference>
<sequence>MWMTGGPGCSSNLALLSELGPCLMSEASGELYRNAYGWNDEAFLLFVDQPTGVGFSYGDDVNYADDVNYVHNESEVAEDMYNFLQSFARKFPSPSITGANDFYVIGESYGGHYVPAVAHRVLIGNQRGDGPVINLKGIGIGNGWTDPYTQYPSYAEFAYHWCKEKLGAPCVAEAAYEKMLSLLPSCLEGIKQCNAWPTDQNEACVRIPPSCGEINDLFAATGRNWYDIRRDCKGPLCYSFEQVIRFYRDADVRASLGVHGDLKWAVCSDEVAWLFERDFYRNFNYTFPPLLAAGIRVLIYAGDTDYICNWIGNKAWTRALNWPGKAAFNAAQDLQFALNGRWAGEERAYGNLSFVRIYDAGHMVPMDQPAVSL</sequence>
<keyword evidence="2 7" id="KW-0121">Carboxypeptidase</keyword>
<evidence type="ECO:0000313" key="9">
    <source>
        <dbReference type="Proteomes" id="UP000038009"/>
    </source>
</evidence>
<dbReference type="PRINTS" id="PR00724">
    <property type="entry name" value="CRBOXYPTASEC"/>
</dbReference>
<dbReference type="PANTHER" id="PTHR11802">
    <property type="entry name" value="SERINE PROTEASE FAMILY S10 SERINE CARBOXYPEPTIDASE"/>
    <property type="match status" value="1"/>
</dbReference>
<organism evidence="8 9">
    <name type="scientific">Leptomonas seymouri</name>
    <dbReference type="NCBI Taxonomy" id="5684"/>
    <lineage>
        <taxon>Eukaryota</taxon>
        <taxon>Discoba</taxon>
        <taxon>Euglenozoa</taxon>
        <taxon>Kinetoplastea</taxon>
        <taxon>Metakinetoplastina</taxon>
        <taxon>Trypanosomatida</taxon>
        <taxon>Trypanosomatidae</taxon>
        <taxon>Leishmaniinae</taxon>
        <taxon>Leptomonas</taxon>
    </lineage>
</organism>
<dbReference type="SUPFAM" id="SSF53474">
    <property type="entry name" value="alpha/beta-Hydrolases"/>
    <property type="match status" value="1"/>
</dbReference>
<evidence type="ECO:0000256" key="1">
    <source>
        <dbReference type="ARBA" id="ARBA00009431"/>
    </source>
</evidence>
<dbReference type="PROSITE" id="PS00560">
    <property type="entry name" value="CARBOXYPEPT_SER_HIS"/>
    <property type="match status" value="1"/>
</dbReference>
<dbReference type="AlphaFoldDB" id="A0A0N1IFW5"/>
<comment type="caution">
    <text evidence="8">The sequence shown here is derived from an EMBL/GenBank/DDBJ whole genome shotgun (WGS) entry which is preliminary data.</text>
</comment>
<dbReference type="InterPro" id="IPR018202">
    <property type="entry name" value="Ser_caboxypep_ser_AS"/>
</dbReference>
<evidence type="ECO:0000256" key="3">
    <source>
        <dbReference type="ARBA" id="ARBA00022670"/>
    </source>
</evidence>
<dbReference type="OrthoDB" id="443318at2759"/>
<keyword evidence="4" id="KW-0732">Signal</keyword>
<dbReference type="EC" id="3.4.16.-" evidence="7"/>
<dbReference type="VEuPathDB" id="TriTrypDB:Lsey_0905_0010"/>
<dbReference type="InterPro" id="IPR033124">
    <property type="entry name" value="Ser_caboxypep_his_AS"/>
</dbReference>
<keyword evidence="6" id="KW-0325">Glycoprotein</keyword>
<evidence type="ECO:0000256" key="4">
    <source>
        <dbReference type="ARBA" id="ARBA00022729"/>
    </source>
</evidence>
<dbReference type="EMBL" id="LJSK01000903">
    <property type="protein sequence ID" value="KPI82482.1"/>
    <property type="molecule type" value="Genomic_DNA"/>
</dbReference>
<evidence type="ECO:0000313" key="8">
    <source>
        <dbReference type="EMBL" id="KPI82482.1"/>
    </source>
</evidence>
<comment type="similarity">
    <text evidence="1 7">Belongs to the peptidase S10 family.</text>
</comment>
<dbReference type="Gene3D" id="1.10.287.410">
    <property type="match status" value="1"/>
</dbReference>
<dbReference type="GO" id="GO:0004185">
    <property type="term" value="F:serine-type carboxypeptidase activity"/>
    <property type="evidence" value="ECO:0007669"/>
    <property type="project" value="UniProtKB-UniRule"/>
</dbReference>
<gene>
    <name evidence="8" type="ORF">ABL78_8508</name>
</gene>
<dbReference type="PANTHER" id="PTHR11802:SF113">
    <property type="entry name" value="SERINE CARBOXYPEPTIDASE CTSA-4.1"/>
    <property type="match status" value="1"/>
</dbReference>
<keyword evidence="3 7" id="KW-0645">Protease</keyword>
<keyword evidence="5 7" id="KW-0378">Hydrolase</keyword>